<dbReference type="GO" id="GO:0008198">
    <property type="term" value="F:ferrous iron binding"/>
    <property type="evidence" value="ECO:0007669"/>
    <property type="project" value="TreeGrafter"/>
</dbReference>
<comment type="similarity">
    <text evidence="1">Belongs to the cysteine dioxygenase family.</text>
</comment>
<accession>A0A437LUL2</accession>
<keyword evidence="4" id="KW-0560">Oxidoreductase</keyword>
<dbReference type="Proteomes" id="UP000282971">
    <property type="component" value="Unassembled WGS sequence"/>
</dbReference>
<keyword evidence="8" id="KW-1185">Reference proteome</keyword>
<organism evidence="7 8">
    <name type="scientific">Sphingomonas crocodyli</name>
    <dbReference type="NCBI Taxonomy" id="1979270"/>
    <lineage>
        <taxon>Bacteria</taxon>
        <taxon>Pseudomonadati</taxon>
        <taxon>Pseudomonadota</taxon>
        <taxon>Alphaproteobacteria</taxon>
        <taxon>Sphingomonadales</taxon>
        <taxon>Sphingomonadaceae</taxon>
        <taxon>Sphingomonas</taxon>
    </lineage>
</organism>
<gene>
    <name evidence="7" type="ORF">EOD43_23400</name>
</gene>
<feature type="binding site" evidence="6">
    <location>
        <position position="96"/>
    </location>
    <ligand>
        <name>Fe cation</name>
        <dbReference type="ChEBI" id="CHEBI:24875"/>
        <note>catalytic</note>
    </ligand>
</feature>
<evidence type="ECO:0000256" key="2">
    <source>
        <dbReference type="ARBA" id="ARBA00022723"/>
    </source>
</evidence>
<sequence length="197" mass="21666">MNALAPITKPTLTRLYDLIEGFDDLLSERPVESAILARGGRLLADLIATDDWLPEAYATPSKERYQQYLLYRDPRSRFSVVSFVWGPGQATPVHDHRVWGLIGVLRGAELSERFAIDGEGALRKAGDVQVLERGTVDAVSPRIGDIHRVANAYDDRTSISIHIYGADIGAVDRFTYGRSGLKNPFVSGYAPLPALIA</sequence>
<evidence type="ECO:0000256" key="3">
    <source>
        <dbReference type="ARBA" id="ARBA00022964"/>
    </source>
</evidence>
<dbReference type="PANTHER" id="PTHR12918:SF1">
    <property type="entry name" value="CYSTEINE DIOXYGENASE TYPE 1"/>
    <property type="match status" value="1"/>
</dbReference>
<dbReference type="InterPro" id="IPR014710">
    <property type="entry name" value="RmlC-like_jellyroll"/>
</dbReference>
<dbReference type="SUPFAM" id="SSF51182">
    <property type="entry name" value="RmlC-like cupins"/>
    <property type="match status" value="1"/>
</dbReference>
<evidence type="ECO:0000256" key="5">
    <source>
        <dbReference type="ARBA" id="ARBA00023004"/>
    </source>
</evidence>
<reference evidence="7 8" key="1">
    <citation type="submission" date="2019-01" db="EMBL/GenBank/DDBJ databases">
        <authorList>
            <person name="Chen W.-M."/>
        </authorList>
    </citation>
    <scope>NUCLEOTIDE SEQUENCE [LARGE SCALE GENOMIC DNA]</scope>
    <source>
        <strain evidence="7 8">CCP-7</strain>
    </source>
</reference>
<feature type="binding site" evidence="6">
    <location>
        <position position="147"/>
    </location>
    <ligand>
        <name>Fe cation</name>
        <dbReference type="ChEBI" id="CHEBI:24875"/>
        <note>catalytic</note>
    </ligand>
</feature>
<keyword evidence="2 6" id="KW-0479">Metal-binding</keyword>
<dbReference type="PANTHER" id="PTHR12918">
    <property type="entry name" value="CYSTEINE DIOXYGENASE"/>
    <property type="match status" value="1"/>
</dbReference>
<dbReference type="Gene3D" id="2.60.120.10">
    <property type="entry name" value="Jelly Rolls"/>
    <property type="match status" value="1"/>
</dbReference>
<dbReference type="EMBL" id="SACN01000007">
    <property type="protein sequence ID" value="RVT89069.1"/>
    <property type="molecule type" value="Genomic_DNA"/>
</dbReference>
<comment type="caution">
    <text evidence="7">The sequence shown here is derived from an EMBL/GenBank/DDBJ whole genome shotgun (WGS) entry which is preliminary data.</text>
</comment>
<dbReference type="OrthoDB" id="7059163at2"/>
<keyword evidence="5 6" id="KW-0408">Iron</keyword>
<evidence type="ECO:0000256" key="1">
    <source>
        <dbReference type="ARBA" id="ARBA00006622"/>
    </source>
</evidence>
<evidence type="ECO:0000256" key="4">
    <source>
        <dbReference type="ARBA" id="ARBA00023002"/>
    </source>
</evidence>
<evidence type="ECO:0000313" key="8">
    <source>
        <dbReference type="Proteomes" id="UP000282971"/>
    </source>
</evidence>
<dbReference type="RefSeq" id="WP_127746864.1">
    <property type="nucleotide sequence ID" value="NZ_SACN01000007.1"/>
</dbReference>
<dbReference type="Pfam" id="PF05995">
    <property type="entry name" value="CDO_I"/>
    <property type="match status" value="1"/>
</dbReference>
<evidence type="ECO:0000256" key="6">
    <source>
        <dbReference type="PIRSR" id="PIRSR610300-51"/>
    </source>
</evidence>
<evidence type="ECO:0000313" key="7">
    <source>
        <dbReference type="EMBL" id="RVT89069.1"/>
    </source>
</evidence>
<proteinExistence type="inferred from homology"/>
<dbReference type="GO" id="GO:0016702">
    <property type="term" value="F:oxidoreductase activity, acting on single donors with incorporation of molecular oxygen, incorporation of two atoms of oxygen"/>
    <property type="evidence" value="ECO:0007669"/>
    <property type="project" value="InterPro"/>
</dbReference>
<feature type="binding site" evidence="6">
    <location>
        <position position="94"/>
    </location>
    <ligand>
        <name>Fe cation</name>
        <dbReference type="ChEBI" id="CHEBI:24875"/>
        <note>catalytic</note>
    </ligand>
</feature>
<protein>
    <submittedName>
        <fullName evidence="7">Cysteine dioxygenase</fullName>
    </submittedName>
</protein>
<dbReference type="InterPro" id="IPR010300">
    <property type="entry name" value="CDO_1"/>
</dbReference>
<dbReference type="CDD" id="cd10548">
    <property type="entry name" value="cupin_CDO"/>
    <property type="match status" value="1"/>
</dbReference>
<dbReference type="Gene3D" id="1.20.5.440">
    <property type="entry name" value="ATP synthase delta/epsilon subunit, C-terminal domain"/>
    <property type="match status" value="1"/>
</dbReference>
<keyword evidence="3 7" id="KW-0223">Dioxygenase</keyword>
<dbReference type="AlphaFoldDB" id="A0A437LUL2"/>
<name>A0A437LUL2_9SPHN</name>
<dbReference type="InterPro" id="IPR011051">
    <property type="entry name" value="RmlC_Cupin_sf"/>
</dbReference>